<evidence type="ECO:0000313" key="2">
    <source>
        <dbReference type="Proteomes" id="UP000710849"/>
    </source>
</evidence>
<dbReference type="RefSeq" id="XP_038731646.1">
    <property type="nucleotide sequence ID" value="XM_038877456.1"/>
</dbReference>
<dbReference type="EMBL" id="RCSW01000013">
    <property type="protein sequence ID" value="KAF7940757.1"/>
    <property type="molecule type" value="Genomic_DNA"/>
</dbReference>
<accession>A0A9P5IN22</accession>
<reference evidence="1 2" key="1">
    <citation type="journal article" date="2020" name="Genome Biol. Evol.">
        <title>Comparative genomics of Sclerotiniaceae.</title>
        <authorList>
            <person name="Valero Jimenez C.A."/>
            <person name="Steentjes M."/>
            <person name="Scholten O.E."/>
            <person name="Van Kan J.A.L."/>
        </authorList>
    </citation>
    <scope>NUCLEOTIDE SEQUENCE [LARGE SCALE GENOMIC DNA]</scope>
    <source>
        <strain evidence="1 2">MUCL 94</strain>
    </source>
</reference>
<dbReference type="AlphaFoldDB" id="A0A9P5IN22"/>
<dbReference type="Proteomes" id="UP000710849">
    <property type="component" value="Unassembled WGS sequence"/>
</dbReference>
<sequence length="115" mass="13346">MLQNQLQCGSIPVFHQNPDDLIDTQRLKAKQKPSWRYVTAMYRLINQTMVWNIALRPKNTPRISVKLDVQLLLTPVYFTWLPRIANIGNIEIIIKLVLCFIPEGIDASTRENVNE</sequence>
<evidence type="ECO:0000313" key="1">
    <source>
        <dbReference type="EMBL" id="KAF7940757.1"/>
    </source>
</evidence>
<organism evidence="1 2">
    <name type="scientific">Botrytis byssoidea</name>
    <dbReference type="NCBI Taxonomy" id="139641"/>
    <lineage>
        <taxon>Eukaryota</taxon>
        <taxon>Fungi</taxon>
        <taxon>Dikarya</taxon>
        <taxon>Ascomycota</taxon>
        <taxon>Pezizomycotina</taxon>
        <taxon>Leotiomycetes</taxon>
        <taxon>Helotiales</taxon>
        <taxon>Sclerotiniaceae</taxon>
        <taxon>Botrytis</taxon>
    </lineage>
</organism>
<protein>
    <submittedName>
        <fullName evidence="1">Uncharacterized protein</fullName>
    </submittedName>
</protein>
<gene>
    <name evidence="1" type="ORF">EAE97_006943</name>
</gene>
<dbReference type="GeneID" id="62150532"/>
<proteinExistence type="predicted"/>
<name>A0A9P5IN22_9HELO</name>
<keyword evidence="2" id="KW-1185">Reference proteome</keyword>
<comment type="caution">
    <text evidence="1">The sequence shown here is derived from an EMBL/GenBank/DDBJ whole genome shotgun (WGS) entry which is preliminary data.</text>
</comment>